<feature type="domain" description="RNase III" evidence="2">
    <location>
        <begin position="116"/>
        <end position="262"/>
    </location>
</feature>
<dbReference type="PANTHER" id="PTHR28160:SF1">
    <property type="entry name" value="LARGE RIBOSOMAL SUBUNIT PROTEIN ML57"/>
    <property type="match status" value="1"/>
</dbReference>
<feature type="region of interest" description="Disordered" evidence="1">
    <location>
        <begin position="28"/>
        <end position="72"/>
    </location>
</feature>
<dbReference type="GO" id="GO:0004525">
    <property type="term" value="F:ribonuclease III activity"/>
    <property type="evidence" value="ECO:0007669"/>
    <property type="project" value="InterPro"/>
</dbReference>
<dbReference type="FunCoup" id="A0A2K1R1F9">
    <property type="interactions" value="130"/>
</dbReference>
<organism evidence="3 4">
    <name type="scientific">Sphaceloma murrayae</name>
    <dbReference type="NCBI Taxonomy" id="2082308"/>
    <lineage>
        <taxon>Eukaryota</taxon>
        <taxon>Fungi</taxon>
        <taxon>Dikarya</taxon>
        <taxon>Ascomycota</taxon>
        <taxon>Pezizomycotina</taxon>
        <taxon>Dothideomycetes</taxon>
        <taxon>Dothideomycetidae</taxon>
        <taxon>Myriangiales</taxon>
        <taxon>Elsinoaceae</taxon>
        <taxon>Sphaceloma</taxon>
    </lineage>
</organism>
<protein>
    <recommendedName>
        <fullName evidence="2">RNase III domain-containing protein</fullName>
    </recommendedName>
</protein>
<reference evidence="3 4" key="1">
    <citation type="submission" date="2017-06" db="EMBL/GenBank/DDBJ databases">
        <title>Draft genome sequence of a variant of Elsinoe murrayae.</title>
        <authorList>
            <person name="Cheng Q."/>
        </authorList>
    </citation>
    <scope>NUCLEOTIDE SEQUENCE [LARGE SCALE GENOMIC DNA]</scope>
    <source>
        <strain evidence="3 4">CQ-2017a</strain>
    </source>
</reference>
<name>A0A2K1R1F9_9PEZI</name>
<evidence type="ECO:0000259" key="2">
    <source>
        <dbReference type="SMART" id="SM00535"/>
    </source>
</evidence>
<evidence type="ECO:0000313" key="4">
    <source>
        <dbReference type="Proteomes" id="UP000243797"/>
    </source>
</evidence>
<dbReference type="InParanoid" id="A0A2K1R1F9"/>
<dbReference type="Proteomes" id="UP000243797">
    <property type="component" value="Unassembled WGS sequence"/>
</dbReference>
<proteinExistence type="predicted"/>
<keyword evidence="4" id="KW-1185">Reference proteome</keyword>
<dbReference type="GO" id="GO:0006396">
    <property type="term" value="P:RNA processing"/>
    <property type="evidence" value="ECO:0007669"/>
    <property type="project" value="InterPro"/>
</dbReference>
<evidence type="ECO:0000256" key="1">
    <source>
        <dbReference type="SAM" id="MobiDB-lite"/>
    </source>
</evidence>
<dbReference type="GO" id="GO:0003735">
    <property type="term" value="F:structural constituent of ribosome"/>
    <property type="evidence" value="ECO:0007669"/>
    <property type="project" value="InterPro"/>
</dbReference>
<dbReference type="EMBL" id="NKHZ01000012">
    <property type="protein sequence ID" value="PNS21129.1"/>
    <property type="molecule type" value="Genomic_DNA"/>
</dbReference>
<gene>
    <name evidence="3" type="ORF">CAC42_3467</name>
</gene>
<dbReference type="InterPro" id="IPR000999">
    <property type="entry name" value="RNase_III_dom"/>
</dbReference>
<dbReference type="GO" id="GO:0032543">
    <property type="term" value="P:mitochondrial translation"/>
    <property type="evidence" value="ECO:0007669"/>
    <property type="project" value="InterPro"/>
</dbReference>
<dbReference type="Pfam" id="PF14622">
    <property type="entry name" value="Ribonucleas_3_3"/>
    <property type="match status" value="1"/>
</dbReference>
<dbReference type="SMART" id="SM00535">
    <property type="entry name" value="RIBOc"/>
    <property type="match status" value="1"/>
</dbReference>
<dbReference type="SUPFAM" id="SSF69065">
    <property type="entry name" value="RNase III domain-like"/>
    <property type="match status" value="1"/>
</dbReference>
<dbReference type="InterPro" id="IPR040030">
    <property type="entry name" value="Ribosomal_mL57"/>
</dbReference>
<dbReference type="PANTHER" id="PTHR28160">
    <property type="entry name" value="54S RIBOSOMAL PROTEIN L15, MITOCHONDRIAL"/>
    <property type="match status" value="1"/>
</dbReference>
<dbReference type="InterPro" id="IPR036389">
    <property type="entry name" value="RNase_III_sf"/>
</dbReference>
<dbReference type="CDD" id="cd00593">
    <property type="entry name" value="RIBOc"/>
    <property type="match status" value="1"/>
</dbReference>
<accession>A0A2K1R1F9</accession>
<dbReference type="GO" id="GO:0005762">
    <property type="term" value="C:mitochondrial large ribosomal subunit"/>
    <property type="evidence" value="ECO:0007669"/>
    <property type="project" value="InterPro"/>
</dbReference>
<evidence type="ECO:0000313" key="3">
    <source>
        <dbReference type="EMBL" id="PNS21129.1"/>
    </source>
</evidence>
<dbReference type="AlphaFoldDB" id="A0A2K1R1F9"/>
<dbReference type="Gene3D" id="1.10.1520.10">
    <property type="entry name" value="Ribonuclease III domain"/>
    <property type="match status" value="1"/>
</dbReference>
<dbReference type="OrthoDB" id="2281895at2759"/>
<sequence length="263" mass="29020">MESRQLLQAADRALRSCTLLRSRIASVYPAPPTSRPTARRGLTTVLSSDDFPDAPPSESPRYASEPPQPPGQIRMPFRLRPLPAQPPFRVNTSSNRLAEAYAQFLGRGGDLLLPSDLKWLAITHKSFDHGWQGNNDRLAFLGKRIVDLQVSLALIGMPRVKTWGEQEGDEEGETVGGLDNLTGYKKSRVLDRRRLAALARAKGLDRVVRWKPKKTDDLKASGVDTILAHTIYAIIGAISLQRGGDTTTKLVKERLLAPLGLRT</sequence>
<comment type="caution">
    <text evidence="3">The sequence shown here is derived from an EMBL/GenBank/DDBJ whole genome shotgun (WGS) entry which is preliminary data.</text>
</comment>